<dbReference type="Gene3D" id="1.20.1250.20">
    <property type="entry name" value="MFS general substrate transporter like domains"/>
    <property type="match status" value="1"/>
</dbReference>
<comment type="caution">
    <text evidence="5">The sequence shown here is derived from an EMBL/GenBank/DDBJ whole genome shotgun (WGS) entry which is preliminary data.</text>
</comment>
<gene>
    <name evidence="5" type="ORF">ABID16_001188</name>
</gene>
<dbReference type="InterPro" id="IPR011701">
    <property type="entry name" value="MFS"/>
</dbReference>
<feature type="transmembrane region" description="Helical" evidence="4">
    <location>
        <begin position="173"/>
        <end position="195"/>
    </location>
</feature>
<keyword evidence="2 4" id="KW-1133">Transmembrane helix</keyword>
<dbReference type="EMBL" id="JBEPMB010000001">
    <property type="protein sequence ID" value="MET3612883.1"/>
    <property type="molecule type" value="Genomic_DNA"/>
</dbReference>
<keyword evidence="1 4" id="KW-0812">Transmembrane</keyword>
<feature type="transmembrane region" description="Helical" evidence="4">
    <location>
        <begin position="378"/>
        <end position="398"/>
    </location>
</feature>
<feature type="transmembrane region" description="Helical" evidence="4">
    <location>
        <begin position="109"/>
        <end position="126"/>
    </location>
</feature>
<name>A0ABV2IWM6_9HYPH</name>
<sequence length="415" mass="43353">MDAAVGSIETALAKAKRNVAILTAAQAVQGAVAPISISLAALAGYQLLAADKSLATAPATGFNVGTAIGAALIALVTRYAGRKQAFILGGLIACGGALLAATALIKGSFWLFAVALLLLGASSGFVQKFRFAAADASPSFFKPKAISWILIGGVVSAVIGPQIAIWLRESLPGIPFAGAFLAIIPLALISIAILSRLKLPNVGEKHPDSKPARPLTEIIGTQRFITGMLCGIGSYALMTFMMTGAPLAMVVGCGYSPEMSTLGIQWHVLAMFGPSFFTGHLITRLGVERIVATGLIILMGCAVVAVLGTAIWNFWGALILLGIGWNFGFIGSTAIVASSYRPEEADKVQGFHDIFLFTVVALASLSSGKVFNSQGWNVMAYTIWPVCIVCLVALVMLIRKMPPKAQPAQPSIYQD</sequence>
<organism evidence="5 6">
    <name type="scientific">Rhizobium aquaticum</name>
    <dbReference type="NCBI Taxonomy" id="1549636"/>
    <lineage>
        <taxon>Bacteria</taxon>
        <taxon>Pseudomonadati</taxon>
        <taxon>Pseudomonadota</taxon>
        <taxon>Alphaproteobacteria</taxon>
        <taxon>Hyphomicrobiales</taxon>
        <taxon>Rhizobiaceae</taxon>
        <taxon>Rhizobium/Agrobacterium group</taxon>
        <taxon>Rhizobium</taxon>
    </lineage>
</organism>
<accession>A0ABV2IWM6</accession>
<dbReference type="InterPro" id="IPR036259">
    <property type="entry name" value="MFS_trans_sf"/>
</dbReference>
<evidence type="ECO:0000313" key="5">
    <source>
        <dbReference type="EMBL" id="MET3612883.1"/>
    </source>
</evidence>
<feature type="transmembrane region" description="Helical" evidence="4">
    <location>
        <begin position="232"/>
        <end position="252"/>
    </location>
</feature>
<evidence type="ECO:0000256" key="2">
    <source>
        <dbReference type="ARBA" id="ARBA00022989"/>
    </source>
</evidence>
<dbReference type="SUPFAM" id="SSF103473">
    <property type="entry name" value="MFS general substrate transporter"/>
    <property type="match status" value="1"/>
</dbReference>
<feature type="transmembrane region" description="Helical" evidence="4">
    <location>
        <begin position="264"/>
        <end position="283"/>
    </location>
</feature>
<evidence type="ECO:0000313" key="6">
    <source>
        <dbReference type="Proteomes" id="UP001549047"/>
    </source>
</evidence>
<dbReference type="Pfam" id="PF07690">
    <property type="entry name" value="MFS_1"/>
    <property type="match status" value="1"/>
</dbReference>
<keyword evidence="3 4" id="KW-0472">Membrane</keyword>
<dbReference type="Proteomes" id="UP001549047">
    <property type="component" value="Unassembled WGS sequence"/>
</dbReference>
<protein>
    <submittedName>
        <fullName evidence="5">MFS family permease</fullName>
    </submittedName>
</protein>
<reference evidence="5 6" key="1">
    <citation type="submission" date="2024-06" db="EMBL/GenBank/DDBJ databases">
        <title>Genomic Encyclopedia of Type Strains, Phase IV (KMG-IV): sequencing the most valuable type-strain genomes for metagenomic binning, comparative biology and taxonomic classification.</title>
        <authorList>
            <person name="Goeker M."/>
        </authorList>
    </citation>
    <scope>NUCLEOTIDE SEQUENCE [LARGE SCALE GENOMIC DNA]</scope>
    <source>
        <strain evidence="5 6">DSM 29780</strain>
    </source>
</reference>
<dbReference type="PANTHER" id="PTHR23534">
    <property type="entry name" value="MFS PERMEASE"/>
    <property type="match status" value="1"/>
</dbReference>
<feature type="transmembrane region" description="Helical" evidence="4">
    <location>
        <begin position="54"/>
        <end position="76"/>
    </location>
</feature>
<evidence type="ECO:0000256" key="3">
    <source>
        <dbReference type="ARBA" id="ARBA00023136"/>
    </source>
</evidence>
<evidence type="ECO:0000256" key="4">
    <source>
        <dbReference type="SAM" id="Phobius"/>
    </source>
</evidence>
<dbReference type="PANTHER" id="PTHR23534:SF1">
    <property type="entry name" value="MAJOR FACILITATOR SUPERFAMILY PROTEIN"/>
    <property type="match status" value="1"/>
</dbReference>
<evidence type="ECO:0000256" key="1">
    <source>
        <dbReference type="ARBA" id="ARBA00022692"/>
    </source>
</evidence>
<keyword evidence="6" id="KW-1185">Reference proteome</keyword>
<feature type="transmembrane region" description="Helical" evidence="4">
    <location>
        <begin position="290"/>
        <end position="312"/>
    </location>
</feature>
<feature type="transmembrane region" description="Helical" evidence="4">
    <location>
        <begin position="146"/>
        <end position="167"/>
    </location>
</feature>
<feature type="transmembrane region" description="Helical" evidence="4">
    <location>
        <begin position="85"/>
        <end position="103"/>
    </location>
</feature>
<feature type="transmembrane region" description="Helical" evidence="4">
    <location>
        <begin position="350"/>
        <end position="366"/>
    </location>
</feature>
<feature type="transmembrane region" description="Helical" evidence="4">
    <location>
        <begin position="21"/>
        <end position="48"/>
    </location>
</feature>
<feature type="transmembrane region" description="Helical" evidence="4">
    <location>
        <begin position="318"/>
        <end position="338"/>
    </location>
</feature>
<proteinExistence type="predicted"/>